<organism evidence="2 3">
    <name type="scientific">Brassica oleracea var. oleracea</name>
    <dbReference type="NCBI Taxonomy" id="109376"/>
    <lineage>
        <taxon>Eukaryota</taxon>
        <taxon>Viridiplantae</taxon>
        <taxon>Streptophyta</taxon>
        <taxon>Embryophyta</taxon>
        <taxon>Tracheophyta</taxon>
        <taxon>Spermatophyta</taxon>
        <taxon>Magnoliopsida</taxon>
        <taxon>eudicotyledons</taxon>
        <taxon>Gunneridae</taxon>
        <taxon>Pentapetalae</taxon>
        <taxon>rosids</taxon>
        <taxon>malvids</taxon>
        <taxon>Brassicales</taxon>
        <taxon>Brassicaceae</taxon>
        <taxon>Brassiceae</taxon>
        <taxon>Brassica</taxon>
    </lineage>
</organism>
<sequence length="153" mass="17100">MASGSSKQHIWSEGTSEAKREMVHLAQRSASEEILNRVPANSLSRFRSASKQSHALLKSWRFARKHSACTQKEEPLSIMLIDYKVFLVRINLHGLQHNDVSPSVKVAYHFNLNASPVAIDNVFHCDGLLLCTIKDNKTRGSESMVRGNQVGLT</sequence>
<evidence type="ECO:0000259" key="1">
    <source>
        <dbReference type="Pfam" id="PF07734"/>
    </source>
</evidence>
<dbReference type="InterPro" id="IPR006527">
    <property type="entry name" value="F-box-assoc_dom_typ1"/>
</dbReference>
<dbReference type="AlphaFoldDB" id="A0A0D3ABA1"/>
<protein>
    <recommendedName>
        <fullName evidence="1">F-box associated beta-propeller type 1 domain-containing protein</fullName>
    </recommendedName>
</protein>
<keyword evidence="3" id="KW-1185">Reference proteome</keyword>
<evidence type="ECO:0000313" key="2">
    <source>
        <dbReference type="EnsemblPlants" id="Bo1g102140.1"/>
    </source>
</evidence>
<reference evidence="2" key="2">
    <citation type="submission" date="2015-03" db="UniProtKB">
        <authorList>
            <consortium name="EnsemblPlants"/>
        </authorList>
    </citation>
    <scope>IDENTIFICATION</scope>
</reference>
<evidence type="ECO:0000313" key="3">
    <source>
        <dbReference type="Proteomes" id="UP000032141"/>
    </source>
</evidence>
<dbReference type="Proteomes" id="UP000032141">
    <property type="component" value="Chromosome C1"/>
</dbReference>
<accession>A0A0D3ABA1</accession>
<dbReference type="Gramene" id="Bo1g102140.1">
    <property type="protein sequence ID" value="Bo1g102140.1"/>
    <property type="gene ID" value="Bo1g102140"/>
</dbReference>
<dbReference type="Pfam" id="PF07734">
    <property type="entry name" value="FBA_1"/>
    <property type="match status" value="1"/>
</dbReference>
<feature type="domain" description="F-box associated beta-propeller type 1" evidence="1">
    <location>
        <begin position="77"/>
        <end position="137"/>
    </location>
</feature>
<name>A0A0D3ABA1_BRAOL</name>
<dbReference type="HOGENOM" id="CLU_034692_4_3_1"/>
<dbReference type="SUPFAM" id="SSF81383">
    <property type="entry name" value="F-box domain"/>
    <property type="match status" value="1"/>
</dbReference>
<dbReference type="EnsemblPlants" id="Bo1g102140.1">
    <property type="protein sequence ID" value="Bo1g102140.1"/>
    <property type="gene ID" value="Bo1g102140"/>
</dbReference>
<proteinExistence type="predicted"/>
<reference evidence="2 3" key="1">
    <citation type="journal article" date="2014" name="Genome Biol.">
        <title>Transcriptome and methylome profiling reveals relics of genome dominance in the mesopolyploid Brassica oleracea.</title>
        <authorList>
            <person name="Parkin I.A."/>
            <person name="Koh C."/>
            <person name="Tang H."/>
            <person name="Robinson S.J."/>
            <person name="Kagale S."/>
            <person name="Clarke W.E."/>
            <person name="Town C.D."/>
            <person name="Nixon J."/>
            <person name="Krishnakumar V."/>
            <person name="Bidwell S.L."/>
            <person name="Denoeud F."/>
            <person name="Belcram H."/>
            <person name="Links M.G."/>
            <person name="Just J."/>
            <person name="Clarke C."/>
            <person name="Bender T."/>
            <person name="Huebert T."/>
            <person name="Mason A.S."/>
            <person name="Pires J.C."/>
            <person name="Barker G."/>
            <person name="Moore J."/>
            <person name="Walley P.G."/>
            <person name="Manoli S."/>
            <person name="Batley J."/>
            <person name="Edwards D."/>
            <person name="Nelson M.N."/>
            <person name="Wang X."/>
            <person name="Paterson A.H."/>
            <person name="King G."/>
            <person name="Bancroft I."/>
            <person name="Chalhoub B."/>
            <person name="Sharpe A.G."/>
        </authorList>
    </citation>
    <scope>NUCLEOTIDE SEQUENCE</scope>
    <source>
        <strain evidence="2 3">cv. TO1000</strain>
    </source>
</reference>
<dbReference type="OMA" id="ARKHSAC"/>
<dbReference type="InterPro" id="IPR036047">
    <property type="entry name" value="F-box-like_dom_sf"/>
</dbReference>